<keyword evidence="2" id="KW-0479">Metal-binding</keyword>
<proteinExistence type="inferred from homology"/>
<protein>
    <submittedName>
        <fullName evidence="7">Unannotated protein</fullName>
    </submittedName>
</protein>
<dbReference type="EMBL" id="CAESAB010000006">
    <property type="protein sequence ID" value="CAB4332194.1"/>
    <property type="molecule type" value="Genomic_DNA"/>
</dbReference>
<feature type="domain" description="Cytochrome b5 heme-binding" evidence="6">
    <location>
        <begin position="194"/>
        <end position="271"/>
    </location>
</feature>
<evidence type="ECO:0000256" key="3">
    <source>
        <dbReference type="ARBA" id="ARBA00023004"/>
    </source>
</evidence>
<dbReference type="GO" id="GO:0046872">
    <property type="term" value="F:metal ion binding"/>
    <property type="evidence" value="ECO:0007669"/>
    <property type="project" value="UniProtKB-KW"/>
</dbReference>
<dbReference type="Gene3D" id="3.10.120.10">
    <property type="entry name" value="Cytochrome b5-like heme/steroid binding domain"/>
    <property type="match status" value="1"/>
</dbReference>
<keyword evidence="1" id="KW-0349">Heme</keyword>
<gene>
    <name evidence="7" type="ORF">UFOPK3820_00275</name>
</gene>
<name>A0A6J5YPT8_9ZZZZ</name>
<dbReference type="GO" id="GO:0016020">
    <property type="term" value="C:membrane"/>
    <property type="evidence" value="ECO:0007669"/>
    <property type="project" value="TreeGrafter"/>
</dbReference>
<dbReference type="SUPFAM" id="SSF55856">
    <property type="entry name" value="Cytochrome b5-like heme/steroid binding domain"/>
    <property type="match status" value="1"/>
</dbReference>
<evidence type="ECO:0000256" key="2">
    <source>
        <dbReference type="ARBA" id="ARBA00022723"/>
    </source>
</evidence>
<dbReference type="PANTHER" id="PTHR19359">
    <property type="entry name" value="CYTOCHROME B5"/>
    <property type="match status" value="1"/>
</dbReference>
<reference evidence="7" key="1">
    <citation type="submission" date="2020-05" db="EMBL/GenBank/DDBJ databases">
        <authorList>
            <person name="Chiriac C."/>
            <person name="Salcher M."/>
            <person name="Ghai R."/>
            <person name="Kavagutti S V."/>
        </authorList>
    </citation>
    <scope>NUCLEOTIDE SEQUENCE</scope>
</reference>
<evidence type="ECO:0000256" key="1">
    <source>
        <dbReference type="ARBA" id="ARBA00022617"/>
    </source>
</evidence>
<dbReference type="PROSITE" id="PS50255">
    <property type="entry name" value="CYTOCHROME_B5_2"/>
    <property type="match status" value="1"/>
</dbReference>
<accession>A0A6J5YPT8</accession>
<organism evidence="7">
    <name type="scientific">freshwater metagenome</name>
    <dbReference type="NCBI Taxonomy" id="449393"/>
    <lineage>
        <taxon>unclassified sequences</taxon>
        <taxon>metagenomes</taxon>
        <taxon>ecological metagenomes</taxon>
    </lineage>
</organism>
<dbReference type="AlphaFoldDB" id="A0A6J5YPT8"/>
<dbReference type="InterPro" id="IPR036400">
    <property type="entry name" value="Cyt_B5-like_heme/steroid_sf"/>
</dbReference>
<feature type="region of interest" description="Disordered" evidence="5">
    <location>
        <begin position="164"/>
        <end position="191"/>
    </location>
</feature>
<dbReference type="InterPro" id="IPR050668">
    <property type="entry name" value="Cytochrome_b5"/>
</dbReference>
<evidence type="ECO:0000256" key="5">
    <source>
        <dbReference type="SAM" id="MobiDB-lite"/>
    </source>
</evidence>
<evidence type="ECO:0000259" key="6">
    <source>
        <dbReference type="PROSITE" id="PS50255"/>
    </source>
</evidence>
<dbReference type="GO" id="GO:0020037">
    <property type="term" value="F:heme binding"/>
    <property type="evidence" value="ECO:0007669"/>
    <property type="project" value="TreeGrafter"/>
</dbReference>
<sequence>MRKLLIPILALAFIGITPAYAHQPVELLNTDTTAARGPLLVDGTISFAVRAAFNKPGEKKAFRAGFAQGDPLSVEYLIFDRKPENTMRAAQLPSLVITSPKGTSVTIKFSERTKFYEPYSGVNYLYLARYKAVAEAGEYSFVVTAKRKAAVTIAVGQREEPGEVLRGAKPTPTPTVAAAPTASPTPSATPSVTKVGYTMAQVRANNSASKCWSVIDGNVYDLTNWIDSHPGGPGYIQGLCGNDGSSAFSSKHGNRSGPVGQLNRYRLGPLEK</sequence>
<keyword evidence="3" id="KW-0408">Iron</keyword>
<feature type="compositionally biased region" description="Low complexity" evidence="5">
    <location>
        <begin position="168"/>
        <end position="191"/>
    </location>
</feature>
<feature type="region of interest" description="Disordered" evidence="5">
    <location>
        <begin position="247"/>
        <end position="272"/>
    </location>
</feature>
<comment type="similarity">
    <text evidence="4">Belongs to the cytochrome b5 family.</text>
</comment>
<dbReference type="InterPro" id="IPR001199">
    <property type="entry name" value="Cyt_B5-like_heme/steroid-bd"/>
</dbReference>
<evidence type="ECO:0000313" key="7">
    <source>
        <dbReference type="EMBL" id="CAB4332194.1"/>
    </source>
</evidence>
<evidence type="ECO:0000256" key="4">
    <source>
        <dbReference type="ARBA" id="ARBA00038168"/>
    </source>
</evidence>
<dbReference type="SMART" id="SM01117">
    <property type="entry name" value="Cyt-b5"/>
    <property type="match status" value="1"/>
</dbReference>
<dbReference type="Pfam" id="PF00173">
    <property type="entry name" value="Cyt-b5"/>
    <property type="match status" value="1"/>
</dbReference>